<sequence>MAQTYEKPPTTLSHGELPYPHGTLVEDTQHERTGELVGVIEEHTKEGRKLISQTAYLRPKGGGMEWETPLARIRPVENH</sequence>
<organism evidence="2 3">
    <name type="scientific">Streptomyces marianii</name>
    <dbReference type="NCBI Taxonomy" id="1817406"/>
    <lineage>
        <taxon>Bacteria</taxon>
        <taxon>Bacillati</taxon>
        <taxon>Actinomycetota</taxon>
        <taxon>Actinomycetes</taxon>
        <taxon>Kitasatosporales</taxon>
        <taxon>Streptomycetaceae</taxon>
        <taxon>Streptomyces</taxon>
    </lineage>
</organism>
<evidence type="ECO:0008006" key="4">
    <source>
        <dbReference type="Google" id="ProtNLM"/>
    </source>
</evidence>
<dbReference type="AlphaFoldDB" id="A0A5R9DZV2"/>
<evidence type="ECO:0000313" key="3">
    <source>
        <dbReference type="Proteomes" id="UP000305921"/>
    </source>
</evidence>
<feature type="region of interest" description="Disordered" evidence="1">
    <location>
        <begin position="1"/>
        <end position="22"/>
    </location>
</feature>
<dbReference type="OrthoDB" id="3855669at2"/>
<reference evidence="2 3" key="1">
    <citation type="submission" date="2019-05" db="EMBL/GenBank/DDBJ databases">
        <title>Streptomyces marianii sp. nov., a novel marine actinomycete from southern coast of India.</title>
        <authorList>
            <person name="Iniyan A.M."/>
            <person name="Wink J."/>
            <person name="Ramprasad E."/>
            <person name="Ramana C.V."/>
            <person name="Bunk B."/>
            <person name="Sproer C."/>
            <person name="Joseph F.-J.R.S."/>
            <person name="Vincent S.G.P."/>
        </authorList>
    </citation>
    <scope>NUCLEOTIDE SEQUENCE [LARGE SCALE GENOMIC DNA]</scope>
    <source>
        <strain evidence="2 3">ICN19</strain>
    </source>
</reference>
<protein>
    <recommendedName>
        <fullName evidence="4">PRC-barrel domain containing protein</fullName>
    </recommendedName>
</protein>
<proteinExistence type="predicted"/>
<keyword evidence="3" id="KW-1185">Reference proteome</keyword>
<name>A0A5R9DZV2_9ACTN</name>
<dbReference type="Proteomes" id="UP000305921">
    <property type="component" value="Unassembled WGS sequence"/>
</dbReference>
<dbReference type="RefSeq" id="WP_138052612.1">
    <property type="nucleotide sequence ID" value="NZ_VAWE01000001.1"/>
</dbReference>
<accession>A0A5R9DZV2</accession>
<evidence type="ECO:0000256" key="1">
    <source>
        <dbReference type="SAM" id="MobiDB-lite"/>
    </source>
</evidence>
<evidence type="ECO:0000313" key="2">
    <source>
        <dbReference type="EMBL" id="TLQ43188.1"/>
    </source>
</evidence>
<gene>
    <name evidence="2" type="ORF">FEF34_08580</name>
</gene>
<dbReference type="EMBL" id="VAWE01000001">
    <property type="protein sequence ID" value="TLQ43188.1"/>
    <property type="molecule type" value="Genomic_DNA"/>
</dbReference>
<comment type="caution">
    <text evidence="2">The sequence shown here is derived from an EMBL/GenBank/DDBJ whole genome shotgun (WGS) entry which is preliminary data.</text>
</comment>